<dbReference type="PIRSF" id="PIRSF005739">
    <property type="entry name" value="O-mtase"/>
    <property type="match status" value="1"/>
</dbReference>
<dbReference type="Pfam" id="PF08100">
    <property type="entry name" value="Dimerisation"/>
    <property type="match status" value="1"/>
</dbReference>
<organism evidence="6 7">
    <name type="scientific">Streptomyces ziwulingensis</name>
    <dbReference type="NCBI Taxonomy" id="1045501"/>
    <lineage>
        <taxon>Bacteria</taxon>
        <taxon>Bacillati</taxon>
        <taxon>Actinomycetota</taxon>
        <taxon>Actinomycetes</taxon>
        <taxon>Kitasatosporales</taxon>
        <taxon>Streptomycetaceae</taxon>
        <taxon>Streptomyces</taxon>
    </lineage>
</organism>
<dbReference type="InterPro" id="IPR036388">
    <property type="entry name" value="WH-like_DNA-bd_sf"/>
</dbReference>
<dbReference type="InterPro" id="IPR016461">
    <property type="entry name" value="COMT-like"/>
</dbReference>
<dbReference type="PROSITE" id="PS51683">
    <property type="entry name" value="SAM_OMT_II"/>
    <property type="match status" value="1"/>
</dbReference>
<keyword evidence="1 6" id="KW-0489">Methyltransferase</keyword>
<keyword evidence="2" id="KW-0808">Transferase</keyword>
<dbReference type="Gene3D" id="3.40.50.150">
    <property type="entry name" value="Vaccinia Virus protein VP39"/>
    <property type="match status" value="1"/>
</dbReference>
<dbReference type="RefSeq" id="WP_345624790.1">
    <property type="nucleotide sequence ID" value="NZ_BAABIG010000100.1"/>
</dbReference>
<dbReference type="SUPFAM" id="SSF46785">
    <property type="entry name" value="Winged helix' DNA-binding domain"/>
    <property type="match status" value="1"/>
</dbReference>
<keyword evidence="7" id="KW-1185">Reference proteome</keyword>
<name>A0ABP9D2V3_9ACTN</name>
<gene>
    <name evidence="6" type="ORF">GCM10023220_70410</name>
</gene>
<dbReference type="CDD" id="cd02440">
    <property type="entry name" value="AdoMet_MTases"/>
    <property type="match status" value="1"/>
</dbReference>
<evidence type="ECO:0000259" key="4">
    <source>
        <dbReference type="Pfam" id="PF00891"/>
    </source>
</evidence>
<dbReference type="SUPFAM" id="SSF53335">
    <property type="entry name" value="S-adenosyl-L-methionine-dependent methyltransferases"/>
    <property type="match status" value="1"/>
</dbReference>
<feature type="domain" description="O-methyltransferase C-terminal" evidence="4">
    <location>
        <begin position="133"/>
        <end position="326"/>
    </location>
</feature>
<dbReference type="InterPro" id="IPR012967">
    <property type="entry name" value="COMT_dimerisation"/>
</dbReference>
<proteinExistence type="predicted"/>
<dbReference type="GO" id="GO:0008168">
    <property type="term" value="F:methyltransferase activity"/>
    <property type="evidence" value="ECO:0007669"/>
    <property type="project" value="UniProtKB-KW"/>
</dbReference>
<dbReference type="EMBL" id="BAABIG010000100">
    <property type="protein sequence ID" value="GAA4826337.1"/>
    <property type="molecule type" value="Genomic_DNA"/>
</dbReference>
<dbReference type="InterPro" id="IPR029063">
    <property type="entry name" value="SAM-dependent_MTases_sf"/>
</dbReference>
<evidence type="ECO:0000256" key="2">
    <source>
        <dbReference type="ARBA" id="ARBA00022679"/>
    </source>
</evidence>
<evidence type="ECO:0000256" key="3">
    <source>
        <dbReference type="ARBA" id="ARBA00022691"/>
    </source>
</evidence>
<evidence type="ECO:0000313" key="6">
    <source>
        <dbReference type="EMBL" id="GAA4826337.1"/>
    </source>
</evidence>
<evidence type="ECO:0000259" key="5">
    <source>
        <dbReference type="Pfam" id="PF08100"/>
    </source>
</evidence>
<dbReference type="InterPro" id="IPR036390">
    <property type="entry name" value="WH_DNA-bd_sf"/>
</dbReference>
<protein>
    <submittedName>
        <fullName evidence="6">Methyltransferase</fullName>
    </submittedName>
</protein>
<dbReference type="PANTHER" id="PTHR43712">
    <property type="entry name" value="PUTATIVE (AFU_ORTHOLOGUE AFUA_4G14580)-RELATED"/>
    <property type="match status" value="1"/>
</dbReference>
<reference evidence="7" key="1">
    <citation type="journal article" date="2019" name="Int. J. Syst. Evol. Microbiol.">
        <title>The Global Catalogue of Microorganisms (GCM) 10K type strain sequencing project: providing services to taxonomists for standard genome sequencing and annotation.</title>
        <authorList>
            <consortium name="The Broad Institute Genomics Platform"/>
            <consortium name="The Broad Institute Genome Sequencing Center for Infectious Disease"/>
            <person name="Wu L."/>
            <person name="Ma J."/>
        </authorList>
    </citation>
    <scope>NUCLEOTIDE SEQUENCE [LARGE SCALE GENOMIC DNA]</scope>
    <source>
        <strain evidence="7">JCM 18081</strain>
    </source>
</reference>
<evidence type="ECO:0000256" key="1">
    <source>
        <dbReference type="ARBA" id="ARBA00022603"/>
    </source>
</evidence>
<evidence type="ECO:0000313" key="7">
    <source>
        <dbReference type="Proteomes" id="UP001501265"/>
    </source>
</evidence>
<dbReference type="InterPro" id="IPR001077">
    <property type="entry name" value="COMT_C"/>
</dbReference>
<sequence>MSTERERVIAGATDPVVRTYLRMADDSIVAVLPFALSLAARLGVADECAGPALPVPELAERVGAAPDPLARLLRALAGCGFFQEDSRGRFALTPLGEILRTGSPVSMRETLRNLDSQRAWLEAVDRPGAPCPAFDGTFGTSFFAHKEKDTEAGAAFDLRMRERAERLYSGLAALRVWRELTCVLDVGGGTGTVLASLLAAHTGLRGILLDRPDVVARASAPGPLDACRDRLELAGGDFFDRLPGGADAHLLCSVLHDWDDERALALLDRSVRALRPGGRVLVCEMVAPDSPAAHPAPWSDLGMLVLLGGRERTLAQYRDLLFRAGLRIDRVTPLPDSPFSVIEARRAQERS</sequence>
<feature type="domain" description="O-methyltransferase dimerisation" evidence="5">
    <location>
        <begin position="31"/>
        <end position="99"/>
    </location>
</feature>
<comment type="caution">
    <text evidence="6">The sequence shown here is derived from an EMBL/GenBank/DDBJ whole genome shotgun (WGS) entry which is preliminary data.</text>
</comment>
<dbReference type="Proteomes" id="UP001501265">
    <property type="component" value="Unassembled WGS sequence"/>
</dbReference>
<dbReference type="Pfam" id="PF00891">
    <property type="entry name" value="Methyltransf_2"/>
    <property type="match status" value="1"/>
</dbReference>
<accession>A0ABP9D2V3</accession>
<dbReference type="GO" id="GO:0032259">
    <property type="term" value="P:methylation"/>
    <property type="evidence" value="ECO:0007669"/>
    <property type="project" value="UniProtKB-KW"/>
</dbReference>
<dbReference type="Gene3D" id="1.10.10.10">
    <property type="entry name" value="Winged helix-like DNA-binding domain superfamily/Winged helix DNA-binding domain"/>
    <property type="match status" value="1"/>
</dbReference>
<keyword evidence="3" id="KW-0949">S-adenosyl-L-methionine</keyword>
<dbReference type="PANTHER" id="PTHR43712:SF2">
    <property type="entry name" value="O-METHYLTRANSFERASE CICE"/>
    <property type="match status" value="1"/>
</dbReference>